<accession>A0A151A803</accession>
<reference evidence="1 2" key="1">
    <citation type="submission" date="2016-02" db="EMBL/GenBank/DDBJ databases">
        <title>Genome sequence of Halalkalicoccus paucihalophilus DSM 24557.</title>
        <authorList>
            <person name="Poehlein A."/>
            <person name="Daniel R."/>
        </authorList>
    </citation>
    <scope>NUCLEOTIDE SEQUENCE [LARGE SCALE GENOMIC DNA]</scope>
    <source>
        <strain evidence="1 2">DSM 24557</strain>
    </source>
</reference>
<keyword evidence="2" id="KW-1185">Reference proteome</keyword>
<dbReference type="EMBL" id="LTAZ01000017">
    <property type="protein sequence ID" value="KYH23765.1"/>
    <property type="molecule type" value="Genomic_DNA"/>
</dbReference>
<organism evidence="1 2">
    <name type="scientific">Halalkalicoccus paucihalophilus</name>
    <dbReference type="NCBI Taxonomy" id="1008153"/>
    <lineage>
        <taxon>Archaea</taxon>
        <taxon>Methanobacteriati</taxon>
        <taxon>Methanobacteriota</taxon>
        <taxon>Stenosarchaea group</taxon>
        <taxon>Halobacteria</taxon>
        <taxon>Halobacteriales</taxon>
        <taxon>Halococcaceae</taxon>
        <taxon>Halalkalicoccus</taxon>
    </lineage>
</organism>
<proteinExistence type="predicted"/>
<dbReference type="AlphaFoldDB" id="A0A151A803"/>
<protein>
    <submittedName>
        <fullName evidence="1">Uncharacterized protein</fullName>
    </submittedName>
</protein>
<evidence type="ECO:0000313" key="2">
    <source>
        <dbReference type="Proteomes" id="UP000075321"/>
    </source>
</evidence>
<evidence type="ECO:0000313" key="1">
    <source>
        <dbReference type="EMBL" id="KYH23765.1"/>
    </source>
</evidence>
<comment type="caution">
    <text evidence="1">The sequence shown here is derived from an EMBL/GenBank/DDBJ whole genome shotgun (WGS) entry which is preliminary data.</text>
</comment>
<dbReference type="PATRIC" id="fig|1008153.3.peg.4104"/>
<sequence>MSQVYSLTHIASRCSALVDGAILTSSDLNVDGELASSGIRWNRATLTDLFTAKLNHCRSQYDRDTTNNVHQQFMACLEDSLLLLRSSTDFPV</sequence>
<name>A0A151A803_9EURY</name>
<gene>
    <name evidence="1" type="ORF">HAPAU_38440</name>
</gene>
<dbReference type="Proteomes" id="UP000075321">
    <property type="component" value="Unassembled WGS sequence"/>
</dbReference>